<dbReference type="EMBL" id="CP004387">
    <property type="protein sequence ID" value="AJD47894.1"/>
    <property type="molecule type" value="Genomic_DNA"/>
</dbReference>
<organism evidence="1 2">
    <name type="scientific">Isoalcanivorax pacificus W11-5</name>
    <dbReference type="NCBI Taxonomy" id="391936"/>
    <lineage>
        <taxon>Bacteria</taxon>
        <taxon>Pseudomonadati</taxon>
        <taxon>Pseudomonadota</taxon>
        <taxon>Gammaproteobacteria</taxon>
        <taxon>Oceanospirillales</taxon>
        <taxon>Alcanivoracaceae</taxon>
        <taxon>Isoalcanivorax</taxon>
    </lineage>
</organism>
<dbReference type="AlphaFoldDB" id="A0A0B4XI88"/>
<evidence type="ECO:0000313" key="2">
    <source>
        <dbReference type="Proteomes" id="UP000006764"/>
    </source>
</evidence>
<proteinExistence type="predicted"/>
<dbReference type="KEGG" id="apac:S7S_07390"/>
<dbReference type="Proteomes" id="UP000006764">
    <property type="component" value="Chromosome"/>
</dbReference>
<dbReference type="OrthoDB" id="6398515at2"/>
<evidence type="ECO:0000313" key="1">
    <source>
        <dbReference type="EMBL" id="AJD47894.1"/>
    </source>
</evidence>
<reference evidence="1 2" key="1">
    <citation type="journal article" date="2012" name="J. Bacteriol.">
        <title>Genome sequence of an alkane-degrading bacterium, Alcanivorax pacificus type strain W11-5, isolated from deep sea sediment.</title>
        <authorList>
            <person name="Lai Q."/>
            <person name="Shao Z."/>
        </authorList>
    </citation>
    <scope>NUCLEOTIDE SEQUENCE [LARGE SCALE GENOMIC DNA]</scope>
    <source>
        <strain evidence="1 2">W11-5</strain>
    </source>
</reference>
<dbReference type="STRING" id="391936.S7S_07390"/>
<dbReference type="RefSeq" id="WP_035205650.1">
    <property type="nucleotide sequence ID" value="NZ_CP004387.1"/>
</dbReference>
<gene>
    <name evidence="1" type="ORF">S7S_07390</name>
</gene>
<name>A0A0B4XI88_9GAMM</name>
<keyword evidence="2" id="KW-1185">Reference proteome</keyword>
<dbReference type="Pfam" id="PF10722">
    <property type="entry name" value="YbjN"/>
    <property type="match status" value="1"/>
</dbReference>
<evidence type="ECO:0008006" key="3">
    <source>
        <dbReference type="Google" id="ProtNLM"/>
    </source>
</evidence>
<sequence>MLPLVTPDADQLQRWLQQAGIEFYICDQCHGLHLSALQAREGVAEARLFLEEEGVLMNVELEVRPSSLFLVQADLARLNMTLPVLKIFLDVNDETLPRLIACDLLLTRNGISTEQFIHFVQVCVDACDQLLDDCQQTDCLALPESQRDGGPPPHSALH</sequence>
<protein>
    <recommendedName>
        <fullName evidence="3">Sensory transduction regulator</fullName>
    </recommendedName>
</protein>
<accession>A0A0B4XI88</accession>
<dbReference type="HOGENOM" id="CLU_115861_0_0_6"/>
<dbReference type="InterPro" id="IPR019660">
    <property type="entry name" value="Put_sensory_transdc_reg_YbjN"/>
</dbReference>